<dbReference type="Proteomes" id="UP000027980">
    <property type="component" value="Chromosome"/>
</dbReference>
<evidence type="ECO:0000256" key="3">
    <source>
        <dbReference type="ARBA" id="ARBA00011738"/>
    </source>
</evidence>
<evidence type="ECO:0000256" key="7">
    <source>
        <dbReference type="ARBA" id="ARBA00053401"/>
    </source>
</evidence>
<keyword evidence="4 10" id="KW-0963">Cytoplasm</keyword>
<dbReference type="PANTHER" id="PTHR21237">
    <property type="entry name" value="GRPE PROTEIN"/>
    <property type="match status" value="1"/>
</dbReference>
<comment type="function">
    <text evidence="7 10 11">Participates actively in the response to hyperosmotic and heat shock by preventing the aggregation of stress-denatured proteins, in association with DnaK and GrpE. It is the nucleotide exchange factor for DnaK and may function as a thermosensor. Unfolded proteins bind initially to DnaJ; upon interaction with the DnaJ-bound protein, DnaK hydrolyzes its bound ATP, resulting in the formation of a stable complex. GrpE releases ADP from DnaK; ATP binding to DnaK triggers the release of the substrate protein, thus completing the reaction cycle. Several rounds of ATP-dependent interactions between DnaJ, DnaK and GrpE are required for fully efficient folding.</text>
</comment>
<evidence type="ECO:0000256" key="10">
    <source>
        <dbReference type="HAMAP-Rule" id="MF_01151"/>
    </source>
</evidence>
<dbReference type="OrthoDB" id="9812586at2"/>
<evidence type="ECO:0000313" key="14">
    <source>
        <dbReference type="EMBL" id="AIF66847.1"/>
    </source>
</evidence>
<dbReference type="CDD" id="cd00446">
    <property type="entry name" value="GrpE"/>
    <property type="match status" value="1"/>
</dbReference>
<dbReference type="KEGG" id="tap:GZ22_09490"/>
<dbReference type="Gene3D" id="2.30.22.10">
    <property type="entry name" value="Head domain of nucleotide exchange factor GrpE"/>
    <property type="match status" value="1"/>
</dbReference>
<feature type="compositionally biased region" description="Acidic residues" evidence="13">
    <location>
        <begin position="12"/>
        <end position="33"/>
    </location>
</feature>
<evidence type="ECO:0000256" key="13">
    <source>
        <dbReference type="SAM" id="MobiDB-lite"/>
    </source>
</evidence>
<dbReference type="Pfam" id="PF01025">
    <property type="entry name" value="GrpE"/>
    <property type="match status" value="1"/>
</dbReference>
<evidence type="ECO:0000256" key="6">
    <source>
        <dbReference type="ARBA" id="ARBA00023186"/>
    </source>
</evidence>
<evidence type="ECO:0000256" key="5">
    <source>
        <dbReference type="ARBA" id="ARBA00023016"/>
    </source>
</evidence>
<evidence type="ECO:0000256" key="8">
    <source>
        <dbReference type="ARBA" id="ARBA00072274"/>
    </source>
</evidence>
<dbReference type="GO" id="GO:0006457">
    <property type="term" value="P:protein folding"/>
    <property type="evidence" value="ECO:0007669"/>
    <property type="project" value="InterPro"/>
</dbReference>
<evidence type="ECO:0000313" key="15">
    <source>
        <dbReference type="Proteomes" id="UP000027980"/>
    </source>
</evidence>
<dbReference type="AlphaFoldDB" id="A0A075LLN4"/>
<keyword evidence="5 10" id="KW-0346">Stress response</keyword>
<dbReference type="Gene3D" id="3.90.20.20">
    <property type="match status" value="1"/>
</dbReference>
<dbReference type="GeneID" id="34220628"/>
<dbReference type="InterPro" id="IPR013805">
    <property type="entry name" value="GrpE_CC"/>
</dbReference>
<evidence type="ECO:0000256" key="11">
    <source>
        <dbReference type="RuleBase" id="RU000639"/>
    </source>
</evidence>
<dbReference type="PRINTS" id="PR00773">
    <property type="entry name" value="GRPEPROTEIN"/>
</dbReference>
<dbReference type="FunFam" id="2.30.22.10:FF:000001">
    <property type="entry name" value="Protein GrpE"/>
    <property type="match status" value="1"/>
</dbReference>
<protein>
    <recommendedName>
        <fullName evidence="8 10">Protein GrpE</fullName>
    </recommendedName>
    <alternativeName>
        <fullName evidence="9 10">HSP-70 cofactor</fullName>
    </alternativeName>
</protein>
<keyword evidence="6 10" id="KW-0143">Chaperone</keyword>
<dbReference type="PROSITE" id="PS01071">
    <property type="entry name" value="GRPE"/>
    <property type="match status" value="1"/>
</dbReference>
<feature type="region of interest" description="Disordered" evidence="13">
    <location>
        <begin position="1"/>
        <end position="48"/>
    </location>
</feature>
<feature type="compositionally biased region" description="Basic and acidic residues" evidence="13">
    <location>
        <begin position="1"/>
        <end position="11"/>
    </location>
</feature>
<dbReference type="GO" id="GO:0005737">
    <property type="term" value="C:cytoplasm"/>
    <property type="evidence" value="ECO:0007669"/>
    <property type="project" value="UniProtKB-SubCell"/>
</dbReference>
<dbReference type="PANTHER" id="PTHR21237:SF23">
    <property type="entry name" value="GRPE PROTEIN HOMOLOG, MITOCHONDRIAL"/>
    <property type="match status" value="1"/>
</dbReference>
<accession>A0A075LLN4</accession>
<dbReference type="InterPro" id="IPR000740">
    <property type="entry name" value="GrpE"/>
</dbReference>
<name>A0A075LLN4_9BACI</name>
<dbReference type="GO" id="GO:0051087">
    <property type="term" value="F:protein-folding chaperone binding"/>
    <property type="evidence" value="ECO:0007669"/>
    <property type="project" value="InterPro"/>
</dbReference>
<dbReference type="RefSeq" id="WP_038561455.1">
    <property type="nucleotide sequence ID" value="NZ_CP008876.1"/>
</dbReference>
<comment type="subunit">
    <text evidence="3 10">Homodimer.</text>
</comment>
<evidence type="ECO:0000256" key="9">
    <source>
        <dbReference type="ARBA" id="ARBA00076414"/>
    </source>
</evidence>
<dbReference type="GO" id="GO:0051082">
    <property type="term" value="F:unfolded protein binding"/>
    <property type="evidence" value="ECO:0007669"/>
    <property type="project" value="TreeGrafter"/>
</dbReference>
<dbReference type="GO" id="GO:0000774">
    <property type="term" value="F:adenyl-nucleotide exchange factor activity"/>
    <property type="evidence" value="ECO:0007669"/>
    <property type="project" value="InterPro"/>
</dbReference>
<evidence type="ECO:0000256" key="2">
    <source>
        <dbReference type="ARBA" id="ARBA00009054"/>
    </source>
</evidence>
<comment type="similarity">
    <text evidence="2 10 12">Belongs to the GrpE family.</text>
</comment>
<dbReference type="GO" id="GO:0042803">
    <property type="term" value="F:protein homodimerization activity"/>
    <property type="evidence" value="ECO:0007669"/>
    <property type="project" value="InterPro"/>
</dbReference>
<dbReference type="EMBL" id="CP008876">
    <property type="protein sequence ID" value="AIF66847.1"/>
    <property type="molecule type" value="Genomic_DNA"/>
</dbReference>
<dbReference type="NCBIfam" id="NF010738">
    <property type="entry name" value="PRK14140.1"/>
    <property type="match status" value="1"/>
</dbReference>
<evidence type="ECO:0000256" key="12">
    <source>
        <dbReference type="RuleBase" id="RU004478"/>
    </source>
</evidence>
<reference evidence="14 15" key="1">
    <citation type="submission" date="2014-07" db="EMBL/GenBank/DDBJ databases">
        <title>Complete genome sequence of a moderately halophilic bacterium Terribacillus aidingensis MP602, isolated from Cryptomeria fortunei in Tianmu mountain in China.</title>
        <authorList>
            <person name="Wang Y."/>
            <person name="Lu P."/>
            <person name="Zhang L."/>
        </authorList>
    </citation>
    <scope>NUCLEOTIDE SEQUENCE [LARGE SCALE GENOMIC DNA]</scope>
    <source>
        <strain evidence="14 15">MP602</strain>
    </source>
</reference>
<dbReference type="SUPFAM" id="SSF51064">
    <property type="entry name" value="Head domain of nucleotide exchange factor GrpE"/>
    <property type="match status" value="1"/>
</dbReference>
<dbReference type="SUPFAM" id="SSF58014">
    <property type="entry name" value="Coiled-coil domain of nucleotide exchange factor GrpE"/>
    <property type="match status" value="1"/>
</dbReference>
<dbReference type="InterPro" id="IPR009012">
    <property type="entry name" value="GrpE_head"/>
</dbReference>
<dbReference type="HOGENOM" id="CLU_057217_5_2_9"/>
<sequence length="186" mass="21521">MANEEKEKVNETEEQEAVEAEVIDAAPSEESETNNEGSERLTQLEQEKNEMYDRLLRLQAEYDNFRKRTQKEKEAASKYRSQDLAEALLPVVDNLDRALQTVQDEEANKGFVDGIRMVYRQLLDAFDNQGIETIETVGQTFDPHLHQAVMQVENDEYEPNTVVQELQKGYKLKDRVIRPAMVQVNQ</sequence>
<organism evidence="14 15">
    <name type="scientific">Terribacillus saccharophilus</name>
    <dbReference type="NCBI Taxonomy" id="361277"/>
    <lineage>
        <taxon>Bacteria</taxon>
        <taxon>Bacillati</taxon>
        <taxon>Bacillota</taxon>
        <taxon>Bacilli</taxon>
        <taxon>Bacillales</taxon>
        <taxon>Bacillaceae</taxon>
        <taxon>Terribacillus</taxon>
    </lineage>
</organism>
<evidence type="ECO:0000256" key="1">
    <source>
        <dbReference type="ARBA" id="ARBA00004496"/>
    </source>
</evidence>
<proteinExistence type="inferred from homology"/>
<dbReference type="HAMAP" id="MF_01151">
    <property type="entry name" value="GrpE"/>
    <property type="match status" value="1"/>
</dbReference>
<comment type="subcellular location">
    <subcellularLocation>
        <location evidence="1 10">Cytoplasm</location>
    </subcellularLocation>
</comment>
<evidence type="ECO:0000256" key="4">
    <source>
        <dbReference type="ARBA" id="ARBA00022490"/>
    </source>
</evidence>
<gene>
    <name evidence="10" type="primary">grpE</name>
    <name evidence="14" type="ORF">GZ22_09490</name>
</gene>